<dbReference type="CDD" id="cd01820">
    <property type="entry name" value="PAF_acetylesterase_like"/>
    <property type="match status" value="1"/>
</dbReference>
<keyword evidence="10 19" id="KW-1133">Transmembrane helix</keyword>
<dbReference type="FunFam" id="3.80.10.10:FF:001164">
    <property type="entry name" value="GH01279p"/>
    <property type="match status" value="1"/>
</dbReference>
<dbReference type="GO" id="GO:0003847">
    <property type="term" value="F:1-alkyl-2-acetylglycerophosphocholine esterase activity"/>
    <property type="evidence" value="ECO:0007669"/>
    <property type="project" value="UniProtKB-EC"/>
</dbReference>
<keyword evidence="12 21" id="KW-0675">Receptor</keyword>
<reference evidence="21 22" key="1">
    <citation type="submission" date="2018-03" db="EMBL/GenBank/DDBJ databases">
        <title>Draft genome sequence of Rohu Carp (Labeo rohita).</title>
        <authorList>
            <person name="Das P."/>
            <person name="Kushwaha B."/>
            <person name="Joshi C.G."/>
            <person name="Kumar D."/>
            <person name="Nagpure N.S."/>
            <person name="Sahoo L."/>
            <person name="Das S.P."/>
            <person name="Bit A."/>
            <person name="Patnaik S."/>
            <person name="Meher P.K."/>
            <person name="Jayasankar P."/>
            <person name="Koringa P.G."/>
            <person name="Patel N.V."/>
            <person name="Hinsu A.T."/>
            <person name="Kumar R."/>
            <person name="Pandey M."/>
            <person name="Agarwal S."/>
            <person name="Srivastava S."/>
            <person name="Singh M."/>
            <person name="Iquebal M.A."/>
            <person name="Jaiswal S."/>
            <person name="Angadi U.B."/>
            <person name="Kumar N."/>
            <person name="Raza M."/>
            <person name="Shah T.M."/>
            <person name="Rai A."/>
            <person name="Jena J.K."/>
        </authorList>
    </citation>
    <scope>NUCLEOTIDE SEQUENCE [LARGE SCALE GENOMIC DNA]</scope>
    <source>
        <strain evidence="21">DASCIFA01</strain>
        <tissue evidence="21">Testis</tissue>
    </source>
</reference>
<dbReference type="InterPro" id="IPR001611">
    <property type="entry name" value="Leu-rich_rpt"/>
</dbReference>
<dbReference type="Gene3D" id="3.80.10.10">
    <property type="entry name" value="Ribonuclease Inhibitor"/>
    <property type="match status" value="2"/>
</dbReference>
<evidence type="ECO:0000256" key="14">
    <source>
        <dbReference type="ARBA" id="ARBA00023198"/>
    </source>
</evidence>
<dbReference type="Pfam" id="PF13472">
    <property type="entry name" value="Lipase_GDSL_2"/>
    <property type="match status" value="1"/>
</dbReference>
<dbReference type="InterPro" id="IPR013830">
    <property type="entry name" value="SGNH_hydro"/>
</dbReference>
<proteinExistence type="evidence at protein level"/>
<evidence type="ECO:0000256" key="10">
    <source>
        <dbReference type="ARBA" id="ARBA00022989"/>
    </source>
</evidence>
<keyword evidence="23" id="KW-1267">Proteomics identification</keyword>
<dbReference type="FunFam" id="3.40.50.10140:FF:000001">
    <property type="entry name" value="Toll-like receptor 2"/>
    <property type="match status" value="1"/>
</dbReference>
<dbReference type="InterPro" id="IPR055414">
    <property type="entry name" value="LRR_R13L4/SHOC2-like"/>
</dbReference>
<evidence type="ECO:0000313" key="22">
    <source>
        <dbReference type="Proteomes" id="UP000290572"/>
    </source>
</evidence>
<keyword evidence="7" id="KW-0732">Signal</keyword>
<dbReference type="GO" id="GO:0005886">
    <property type="term" value="C:plasma membrane"/>
    <property type="evidence" value="ECO:0007669"/>
    <property type="project" value="TreeGrafter"/>
</dbReference>
<dbReference type="InterPro" id="IPR036514">
    <property type="entry name" value="SGNH_hydro_sf"/>
</dbReference>
<feature type="transmembrane region" description="Helical" evidence="19">
    <location>
        <begin position="404"/>
        <end position="427"/>
    </location>
</feature>
<dbReference type="GO" id="GO:0045087">
    <property type="term" value="P:innate immune response"/>
    <property type="evidence" value="ECO:0007669"/>
    <property type="project" value="UniProtKB-KW"/>
</dbReference>
<dbReference type="AlphaFoldDB" id="A0A498N519"/>
<dbReference type="InterPro" id="IPR000157">
    <property type="entry name" value="TIR_dom"/>
</dbReference>
<comment type="subcellular location">
    <subcellularLocation>
        <location evidence="1">Membrane</location>
        <topology evidence="1">Single-pass type I membrane protein</topology>
    </subcellularLocation>
</comment>
<dbReference type="SUPFAM" id="SSF52266">
    <property type="entry name" value="SGNH hydrolase"/>
    <property type="match status" value="1"/>
</dbReference>
<dbReference type="EMBL" id="QBIY01011903">
    <property type="protein sequence ID" value="RXN28130.1"/>
    <property type="molecule type" value="Genomic_DNA"/>
</dbReference>
<dbReference type="GO" id="GO:0007165">
    <property type="term" value="P:signal transduction"/>
    <property type="evidence" value="ECO:0007669"/>
    <property type="project" value="InterPro"/>
</dbReference>
<keyword evidence="22" id="KW-1185">Reference proteome</keyword>
<keyword evidence="14" id="KW-0395">Inflammatory response</keyword>
<keyword evidence="6 19" id="KW-0812">Transmembrane</keyword>
<evidence type="ECO:0000256" key="8">
    <source>
        <dbReference type="ARBA" id="ARBA00022737"/>
    </source>
</evidence>
<evidence type="ECO:0000256" key="13">
    <source>
        <dbReference type="ARBA" id="ARBA00023180"/>
    </source>
</evidence>
<feature type="region of interest" description="Disordered" evidence="18">
    <location>
        <begin position="605"/>
        <end position="634"/>
    </location>
</feature>
<dbReference type="STRING" id="84645.A0A498N519"/>
<dbReference type="GO" id="GO:0006954">
    <property type="term" value="P:inflammatory response"/>
    <property type="evidence" value="ECO:0007669"/>
    <property type="project" value="UniProtKB-KW"/>
</dbReference>
<keyword evidence="13" id="KW-0325">Glycoprotein</keyword>
<name>A0A498N519_LABRO</name>
<feature type="domain" description="TIR" evidence="20">
    <location>
        <begin position="458"/>
        <end position="603"/>
    </location>
</feature>
<evidence type="ECO:0000256" key="6">
    <source>
        <dbReference type="ARBA" id="ARBA00022692"/>
    </source>
</evidence>
<evidence type="ECO:0000256" key="11">
    <source>
        <dbReference type="ARBA" id="ARBA00023136"/>
    </source>
</evidence>
<evidence type="ECO:0000259" key="20">
    <source>
        <dbReference type="PROSITE" id="PS50104"/>
    </source>
</evidence>
<evidence type="ECO:0000256" key="3">
    <source>
        <dbReference type="ARBA" id="ARBA00013201"/>
    </source>
</evidence>
<dbReference type="InterPro" id="IPR035897">
    <property type="entry name" value="Toll_tir_struct_dom_sf"/>
</dbReference>
<evidence type="ECO:0000256" key="1">
    <source>
        <dbReference type="ARBA" id="ARBA00004479"/>
    </source>
</evidence>
<dbReference type="Pfam" id="PF13855">
    <property type="entry name" value="LRR_8"/>
    <property type="match status" value="2"/>
</dbReference>
<keyword evidence="11 19" id="KW-0472">Membrane</keyword>
<protein>
    <recommendedName>
        <fullName evidence="3">1-alkyl-2-acetylglycerophosphocholine esterase</fullName>
        <ecNumber evidence="3">3.1.1.47</ecNumber>
    </recommendedName>
</protein>
<dbReference type="SMART" id="SM00255">
    <property type="entry name" value="TIR"/>
    <property type="match status" value="1"/>
</dbReference>
<evidence type="ECO:0000313" key="21">
    <source>
        <dbReference type="EMBL" id="RXN28130.1"/>
    </source>
</evidence>
<dbReference type="SMART" id="SM00369">
    <property type="entry name" value="LRR_TYP"/>
    <property type="match status" value="10"/>
</dbReference>
<evidence type="ECO:0000256" key="5">
    <source>
        <dbReference type="ARBA" id="ARBA00022614"/>
    </source>
</evidence>
<comment type="caution">
    <text evidence="21">The sequence shown here is derived from an EMBL/GenBank/DDBJ whole genome shotgun (WGS) entry which is preliminary data.</text>
</comment>
<keyword evidence="5" id="KW-0433">Leucine-rich repeat</keyword>
<evidence type="ECO:0000256" key="7">
    <source>
        <dbReference type="ARBA" id="ARBA00022729"/>
    </source>
</evidence>
<evidence type="ECO:0007829" key="23">
    <source>
        <dbReference type="PeptideAtlas" id="A0A498N519"/>
    </source>
</evidence>
<keyword evidence="4" id="KW-0399">Innate immunity</keyword>
<evidence type="ECO:0000256" key="2">
    <source>
        <dbReference type="ARBA" id="ARBA00009634"/>
    </source>
</evidence>
<dbReference type="PROSITE" id="PS51450">
    <property type="entry name" value="LRR"/>
    <property type="match status" value="2"/>
</dbReference>
<evidence type="ECO:0000256" key="17">
    <source>
        <dbReference type="ARBA" id="ARBA00048078"/>
    </source>
</evidence>
<accession>A0A498N519</accession>
<evidence type="ECO:0000256" key="15">
    <source>
        <dbReference type="ARBA" id="ARBA00023721"/>
    </source>
</evidence>
<dbReference type="SUPFAM" id="SSF52058">
    <property type="entry name" value="L domain-like"/>
    <property type="match status" value="1"/>
</dbReference>
<dbReference type="PANTHER" id="PTHR24365">
    <property type="entry name" value="TOLL-LIKE RECEPTOR"/>
    <property type="match status" value="1"/>
</dbReference>
<evidence type="ECO:0000256" key="19">
    <source>
        <dbReference type="SAM" id="Phobius"/>
    </source>
</evidence>
<evidence type="ECO:0000256" key="16">
    <source>
        <dbReference type="ARBA" id="ARBA00035804"/>
    </source>
</evidence>
<keyword evidence="9" id="KW-0391">Immunity</keyword>
<dbReference type="Pfam" id="PF01582">
    <property type="entry name" value="TIR"/>
    <property type="match status" value="1"/>
</dbReference>
<keyword evidence="8" id="KW-0677">Repeat</keyword>
<dbReference type="PANTHER" id="PTHR24365:SF545">
    <property type="entry name" value="TOLL-LIKE RECEPTOR 12"/>
    <property type="match status" value="1"/>
</dbReference>
<evidence type="ECO:0000256" key="4">
    <source>
        <dbReference type="ARBA" id="ARBA00022588"/>
    </source>
</evidence>
<dbReference type="EC" id="3.1.1.47" evidence="3"/>
<dbReference type="SUPFAM" id="SSF52200">
    <property type="entry name" value="Toll/Interleukin receptor TIR domain"/>
    <property type="match status" value="1"/>
</dbReference>
<dbReference type="Gene3D" id="3.40.50.1110">
    <property type="entry name" value="SGNH hydrolase"/>
    <property type="match status" value="1"/>
</dbReference>
<evidence type="ECO:0000256" key="12">
    <source>
        <dbReference type="ARBA" id="ARBA00023170"/>
    </source>
</evidence>
<comment type="similarity">
    <text evidence="2">Belongs to the Toll-like receptor family.</text>
</comment>
<organism evidence="21 22">
    <name type="scientific">Labeo rohita</name>
    <name type="common">Indian major carp</name>
    <name type="synonym">Cyprinus rohita</name>
    <dbReference type="NCBI Taxonomy" id="84645"/>
    <lineage>
        <taxon>Eukaryota</taxon>
        <taxon>Metazoa</taxon>
        <taxon>Chordata</taxon>
        <taxon>Craniata</taxon>
        <taxon>Vertebrata</taxon>
        <taxon>Euteleostomi</taxon>
        <taxon>Actinopterygii</taxon>
        <taxon>Neopterygii</taxon>
        <taxon>Teleostei</taxon>
        <taxon>Ostariophysi</taxon>
        <taxon>Cypriniformes</taxon>
        <taxon>Cyprinidae</taxon>
        <taxon>Labeoninae</taxon>
        <taxon>Labeonini</taxon>
        <taxon>Labeo</taxon>
    </lineage>
</organism>
<dbReference type="InterPro" id="IPR003591">
    <property type="entry name" value="Leu-rich_rpt_typical-subtyp"/>
</dbReference>
<dbReference type="InterPro" id="IPR032675">
    <property type="entry name" value="LRR_dom_sf"/>
</dbReference>
<feature type="compositionally biased region" description="Basic and acidic residues" evidence="18">
    <location>
        <begin position="612"/>
        <end position="634"/>
    </location>
</feature>
<dbReference type="PROSITE" id="PS50104">
    <property type="entry name" value="TIR"/>
    <property type="match status" value="1"/>
</dbReference>
<evidence type="ECO:0000256" key="9">
    <source>
        <dbReference type="ARBA" id="ARBA00022859"/>
    </source>
</evidence>
<comment type="catalytic activity">
    <reaction evidence="17">
        <text>a 1-O-alkyl-2-acetyl-sn-glycero-3-phosphocholine + H2O = a 1-O-alkyl-sn-glycero-3-phosphocholine + acetate + H(+)</text>
        <dbReference type="Rhea" id="RHEA:17777"/>
        <dbReference type="ChEBI" id="CHEBI:15377"/>
        <dbReference type="ChEBI" id="CHEBI:15378"/>
        <dbReference type="ChEBI" id="CHEBI:30089"/>
        <dbReference type="ChEBI" id="CHEBI:30909"/>
        <dbReference type="ChEBI" id="CHEBI:36707"/>
        <dbReference type="EC" id="3.1.1.47"/>
    </reaction>
    <physiologicalReaction direction="left-to-right" evidence="17">
        <dbReference type="Rhea" id="RHEA:17778"/>
    </physiologicalReaction>
</comment>
<dbReference type="Proteomes" id="UP000290572">
    <property type="component" value="Unassembled WGS sequence"/>
</dbReference>
<gene>
    <name evidence="21" type="ORF">ROHU_019456</name>
</gene>
<dbReference type="Gene3D" id="3.40.50.10140">
    <property type="entry name" value="Toll/interleukin-1 receptor homology (TIR) domain"/>
    <property type="match status" value="1"/>
</dbReference>
<sequence>MDLSRNEMKSTYCLQFLHCQNHLNTLKIEHNHLTRLMPCNISTQLDSMKTLSYRYNRILEVSGHAFGNTPKLTNLELNINIIAYLDHKALWGLKDLVTLRLDNNLLTDIYSDSFKDLTSLKTLNLRNNQLSVIFDYVFQNLSNLHTLDLGGNKITQLKLHALDGLQSLANLYLDRNRLKEIDGTLFGKLHATLQVLDLQANHILYFTEHTYSPFINMSKLQDLKLDGQQPNGINLLPRAFFRGLISLKSLYLTNNHIIGFGAETFDDLKSLEYLTLDNSCVGIAQLKPGIFKNLRKLKTLSTENMGIKSFSEEIFGNLTGLKQLHLNRNAMMTLDIGLLDKLTNLTYVDIRSCPLSCNCQNSDLQNWTIGSKRLQFPYLFNITCQDQPGSYFHSFLTNVCYLDIALYLFSSTFTFTILLTLIPLLYIKLYWKFKYGYYVFRSWFGEQWRRLKDQEEKYKYDAFISYNSADEDWVMEQLLPNLEGSSFQLCLHHRDFELGRDIVDNIVAAVYSSRKTICVVSQNFLRSEWCSLEIQLASYRLFQEMQDVLLLVFLEPIPERQLSTYHRMRKVMLKKTYLQWPGSNCSDPNSAKELFWNKLKRALRSSNTGSQEKQKMKEQNDQRRQDKEGADREEREYFVNQTPTDDEALFLNFSSSSLVVSYYFLLPGVVPVLHRDCSPGLNQHNRFVSDSKGKEPDVLFVGDSLVQLLHEFEVWRKLFSPLHTLNFGVGGDATQHVLWRLVNGELDHISPKVVVLWVGTNNHGHTPEQICGGIMAIINVIHQKLPHAHTLVLGVLPRGKNPNPLRERNAGVNALVQAEAASLSHVSFLDVDPGFVHSDGSISHQDMYDYLHLTPQGYQKILLLAFAVVIATNIHCQAAQPQLRDSDKSPFPKGLAIFKQQGKKCNCLGIRDPLNQNCHCEMQRQLRMKEQKTLCLKNGILSKKCLELAGGNRKERKGFSMPI</sequence>
<evidence type="ECO:0000256" key="18">
    <source>
        <dbReference type="SAM" id="MobiDB-lite"/>
    </source>
</evidence>
<comment type="catalytic activity">
    <reaction evidence="15">
        <text>1-O-hexadecyl-2-acetyl-sn-glycero-3-phosphocholine + H2O = 1-O-hexadecyl-sn-glycero-3-phosphocholine + acetate + H(+)</text>
        <dbReference type="Rhea" id="RHEA:40479"/>
        <dbReference type="ChEBI" id="CHEBI:15377"/>
        <dbReference type="ChEBI" id="CHEBI:15378"/>
        <dbReference type="ChEBI" id="CHEBI:30089"/>
        <dbReference type="ChEBI" id="CHEBI:44811"/>
        <dbReference type="ChEBI" id="CHEBI:64496"/>
    </reaction>
    <physiologicalReaction direction="left-to-right" evidence="15">
        <dbReference type="Rhea" id="RHEA:40480"/>
    </physiologicalReaction>
</comment>
<comment type="catalytic activity">
    <reaction evidence="16">
        <text>1-O-hexadecyl-2-acetyl-sn-glycero-3-phosphate + H2O = 1-O-hexadecyl-sn-glycero-3-phosphate + acetate + H(+)</text>
        <dbReference type="Rhea" id="RHEA:41704"/>
        <dbReference type="ChEBI" id="CHEBI:15377"/>
        <dbReference type="ChEBI" id="CHEBI:15378"/>
        <dbReference type="ChEBI" id="CHEBI:30089"/>
        <dbReference type="ChEBI" id="CHEBI:77580"/>
        <dbReference type="ChEBI" id="CHEBI:78385"/>
    </reaction>
    <physiologicalReaction direction="left-to-right" evidence="16">
        <dbReference type="Rhea" id="RHEA:41705"/>
    </physiologicalReaction>
</comment>
<dbReference type="Pfam" id="PF23598">
    <property type="entry name" value="LRR_14"/>
    <property type="match status" value="1"/>
</dbReference>
<dbReference type="GO" id="GO:0038023">
    <property type="term" value="F:signaling receptor activity"/>
    <property type="evidence" value="ECO:0007669"/>
    <property type="project" value="TreeGrafter"/>
</dbReference>